<evidence type="ECO:0000313" key="4">
    <source>
        <dbReference type="Proteomes" id="UP000027920"/>
    </source>
</evidence>
<dbReference type="GeneID" id="25287967"/>
<dbReference type="Proteomes" id="UP000027920">
    <property type="component" value="Unassembled WGS sequence"/>
</dbReference>
<keyword evidence="4" id="KW-1185">Reference proteome</keyword>
<dbReference type="PROSITE" id="PS00028">
    <property type="entry name" value="ZINC_FINGER_C2H2_1"/>
    <property type="match status" value="1"/>
</dbReference>
<accession>A0A072NSP5</accession>
<dbReference type="AlphaFoldDB" id="A0A072NSP5"/>
<sequence length="539" mass="60839">MFGSWRLISYKAISVTNPDDFIYPMGEDCEGHLMYAEGGHMSVTILRKEGTSSESADIAANTLTYAGGFGFSNLVEDPKMIMHYVGDTSVPRNKTLQRVVNLSWEDRKTFLTLSPEDPIQMEGTDRMLEVKWQKLPSLVIPLGEDVIYRCLKRGCVKLFLSRNDWSRHDSEHNEPAQWRCPLCFISFYKDDPALDKHLEDDHKEKWEYVDGGKDRWHTKANHQESFFCDFLPQSPVSDGHILQPGILRERQTLVSRRRGLKIALEPRNHLSRTTTSALRKGSSPRCHRLFPLEKEDQQMGYWYRAVVAIPYLPLHPCNRPPGEREMKWNPWGLTTPTSHGVSRGLGGPSLEDTTRPSTLLPSHANRPDSTTMHTCGSARSAKRRRANTGGTPIGKEITVFDDPSSPASPLSALVKSPVSDDDKENQPQGGWTRSPPASRWSVLDEQPLSPQSSGDPSTERILLFSDICARAEPPDGDLILPSGLVLHRHVKEGRRSSQMERISRGAGWLDLHIGWRRPTERPIWTSDRSISSATSFKWG</sequence>
<protein>
    <recommendedName>
        <fullName evidence="2">C2H2-type domain-containing protein</fullName>
    </recommendedName>
</protein>
<organism evidence="3 4">
    <name type="scientific">Exophiala aquamarina CBS 119918</name>
    <dbReference type="NCBI Taxonomy" id="1182545"/>
    <lineage>
        <taxon>Eukaryota</taxon>
        <taxon>Fungi</taxon>
        <taxon>Dikarya</taxon>
        <taxon>Ascomycota</taxon>
        <taxon>Pezizomycotina</taxon>
        <taxon>Eurotiomycetes</taxon>
        <taxon>Chaetothyriomycetidae</taxon>
        <taxon>Chaetothyriales</taxon>
        <taxon>Herpotrichiellaceae</taxon>
        <taxon>Exophiala</taxon>
    </lineage>
</organism>
<dbReference type="EMBL" id="AMGV01000056">
    <property type="protein sequence ID" value="KEF50874.1"/>
    <property type="molecule type" value="Genomic_DNA"/>
</dbReference>
<gene>
    <name evidence="3" type="ORF">A1O9_13076</name>
</gene>
<evidence type="ECO:0000259" key="2">
    <source>
        <dbReference type="PROSITE" id="PS00028"/>
    </source>
</evidence>
<name>A0A072NSP5_9EURO</name>
<dbReference type="Pfam" id="PF13924">
    <property type="entry name" value="Lipocalin_5"/>
    <property type="match status" value="1"/>
</dbReference>
<feature type="domain" description="C2H2-type" evidence="2">
    <location>
        <begin position="150"/>
        <end position="172"/>
    </location>
</feature>
<reference evidence="3 4" key="1">
    <citation type="submission" date="2013-03" db="EMBL/GenBank/DDBJ databases">
        <title>The Genome Sequence of Exophiala aquamarina CBS 119918.</title>
        <authorList>
            <consortium name="The Broad Institute Genomics Platform"/>
            <person name="Cuomo C."/>
            <person name="de Hoog S."/>
            <person name="Gorbushina A."/>
            <person name="Walker B."/>
            <person name="Young S.K."/>
            <person name="Zeng Q."/>
            <person name="Gargeya S."/>
            <person name="Fitzgerald M."/>
            <person name="Haas B."/>
            <person name="Abouelleil A."/>
            <person name="Allen A.W."/>
            <person name="Alvarado L."/>
            <person name="Arachchi H.M."/>
            <person name="Berlin A.M."/>
            <person name="Chapman S.B."/>
            <person name="Gainer-Dewar J."/>
            <person name="Goldberg J."/>
            <person name="Griggs A."/>
            <person name="Gujja S."/>
            <person name="Hansen M."/>
            <person name="Howarth C."/>
            <person name="Imamovic A."/>
            <person name="Ireland A."/>
            <person name="Larimer J."/>
            <person name="McCowan C."/>
            <person name="Murphy C."/>
            <person name="Pearson M."/>
            <person name="Poon T.W."/>
            <person name="Priest M."/>
            <person name="Roberts A."/>
            <person name="Saif S."/>
            <person name="Shea T."/>
            <person name="Sisk P."/>
            <person name="Sykes S."/>
            <person name="Wortman J."/>
            <person name="Nusbaum C."/>
            <person name="Birren B."/>
        </authorList>
    </citation>
    <scope>NUCLEOTIDE SEQUENCE [LARGE SCALE GENOMIC DNA]</scope>
    <source>
        <strain evidence="3 4">CBS 119918</strain>
    </source>
</reference>
<comment type="caution">
    <text evidence="3">The sequence shown here is derived from an EMBL/GenBank/DDBJ whole genome shotgun (WGS) entry which is preliminary data.</text>
</comment>
<evidence type="ECO:0000313" key="3">
    <source>
        <dbReference type="EMBL" id="KEF50874.1"/>
    </source>
</evidence>
<dbReference type="OrthoDB" id="3904217at2759"/>
<dbReference type="InterPro" id="IPR013087">
    <property type="entry name" value="Znf_C2H2_type"/>
</dbReference>
<dbReference type="HOGENOM" id="CLU_505291_0_0_1"/>
<proteinExistence type="predicted"/>
<evidence type="ECO:0000256" key="1">
    <source>
        <dbReference type="SAM" id="MobiDB-lite"/>
    </source>
</evidence>
<dbReference type="VEuPathDB" id="FungiDB:A1O9_13076"/>
<dbReference type="InterPro" id="IPR024311">
    <property type="entry name" value="Lipocalin-like"/>
</dbReference>
<feature type="region of interest" description="Disordered" evidence="1">
    <location>
        <begin position="328"/>
        <end position="457"/>
    </location>
</feature>
<feature type="compositionally biased region" description="Low complexity" evidence="1">
    <location>
        <begin position="403"/>
        <end position="413"/>
    </location>
</feature>
<dbReference type="RefSeq" id="XP_013253464.1">
    <property type="nucleotide sequence ID" value="XM_013398010.1"/>
</dbReference>